<gene>
    <name evidence="1" type="ORF">KS419_11585</name>
</gene>
<dbReference type="InterPro" id="IPR025004">
    <property type="entry name" value="SenN/SenS"/>
</dbReference>
<name>A0ABS6JFT0_9BACI</name>
<protein>
    <submittedName>
        <fullName evidence="1">FbpB family small basic protein</fullName>
    </submittedName>
</protein>
<proteinExistence type="predicted"/>
<comment type="caution">
    <text evidence="1">The sequence shown here is derived from an EMBL/GenBank/DDBJ whole genome shotgun (WGS) entry which is preliminary data.</text>
</comment>
<reference evidence="1 2" key="1">
    <citation type="submission" date="2021-06" db="EMBL/GenBank/DDBJ databases">
        <title>Bacillus sp. RD4P76, an endophyte from a halophyte.</title>
        <authorList>
            <person name="Sun J.-Q."/>
        </authorList>
    </citation>
    <scope>NUCLEOTIDE SEQUENCE [LARGE SCALE GENOMIC DNA]</scope>
    <source>
        <strain evidence="1 2">CGMCC 1.15917</strain>
    </source>
</reference>
<dbReference type="EMBL" id="JAHQCS010000098">
    <property type="protein sequence ID" value="MBU9712383.1"/>
    <property type="molecule type" value="Genomic_DNA"/>
</dbReference>
<evidence type="ECO:0000313" key="1">
    <source>
        <dbReference type="EMBL" id="MBU9712383.1"/>
    </source>
</evidence>
<organism evidence="1 2">
    <name type="scientific">Evansella tamaricis</name>
    <dbReference type="NCBI Taxonomy" id="2069301"/>
    <lineage>
        <taxon>Bacteria</taxon>
        <taxon>Bacillati</taxon>
        <taxon>Bacillota</taxon>
        <taxon>Bacilli</taxon>
        <taxon>Bacillales</taxon>
        <taxon>Bacillaceae</taxon>
        <taxon>Evansella</taxon>
    </lineage>
</organism>
<evidence type="ECO:0000313" key="2">
    <source>
        <dbReference type="Proteomes" id="UP000784880"/>
    </source>
</evidence>
<dbReference type="RefSeq" id="WP_217066569.1">
    <property type="nucleotide sequence ID" value="NZ_JAHQCS010000098.1"/>
</dbReference>
<dbReference type="Pfam" id="PF13040">
    <property type="entry name" value="Fur_reg_FbpB"/>
    <property type="match status" value="1"/>
</dbReference>
<sequence>MKNKKKMRFEDLIQENKQALLKDPKEMERIEQKLDQRHVDQLPS</sequence>
<dbReference type="Proteomes" id="UP000784880">
    <property type="component" value="Unassembled WGS sequence"/>
</dbReference>
<accession>A0ABS6JFT0</accession>
<keyword evidence="2" id="KW-1185">Reference proteome</keyword>